<dbReference type="GO" id="GO:0016829">
    <property type="term" value="F:lyase activity"/>
    <property type="evidence" value="ECO:0007669"/>
    <property type="project" value="UniProtKB-KW"/>
</dbReference>
<evidence type="ECO:0000256" key="3">
    <source>
        <dbReference type="ARBA" id="ARBA00011233"/>
    </source>
</evidence>
<dbReference type="InterPro" id="IPR000887">
    <property type="entry name" value="Aldlse_KDPG_KHG"/>
</dbReference>
<dbReference type="OrthoDB" id="9802667at2"/>
<name>A0A081PI38_9SPHI</name>
<comment type="similarity">
    <text evidence="2">Belongs to the KHG/KDPG aldolase family.</text>
</comment>
<evidence type="ECO:0000256" key="2">
    <source>
        <dbReference type="ARBA" id="ARBA00006906"/>
    </source>
</evidence>
<dbReference type="AlphaFoldDB" id="A0A081PI38"/>
<dbReference type="RefSeq" id="WP_037439990.1">
    <property type="nucleotide sequence ID" value="NZ_JNFF01000045.1"/>
</dbReference>
<sequence>MKKNKEAILATLKQQGLLPLYYLESQEESAAILQAMYNAGVRIVEYTNRGHAALKNFSYLSGLAKREMPDLHLGIGTIKTPQDAEAFINAGADFIVSPIVSAEVASVVNAAGLLWVPGCMTPTEIHLAQQNEAMLIKLFPANVLGTGFMSAIKELFPGQLFIPTGGVDTTQENITSWFQAGVCAVGMGSKLITKEITANKNYSLLEQQTKVLLELIGNCR</sequence>
<evidence type="ECO:0000313" key="6">
    <source>
        <dbReference type="EMBL" id="KEQ30361.1"/>
    </source>
</evidence>
<accession>A0A081PI38</accession>
<organism evidence="6 7">
    <name type="scientific">Pedobacter antarcticus 4BY</name>
    <dbReference type="NCBI Taxonomy" id="1358423"/>
    <lineage>
        <taxon>Bacteria</taxon>
        <taxon>Pseudomonadati</taxon>
        <taxon>Bacteroidota</taxon>
        <taxon>Sphingobacteriia</taxon>
        <taxon>Sphingobacteriales</taxon>
        <taxon>Sphingobacteriaceae</taxon>
        <taxon>Pedobacter</taxon>
    </lineage>
</organism>
<protein>
    <submittedName>
        <fullName evidence="6">Ketohydroxyglutarate aldolase</fullName>
    </submittedName>
</protein>
<dbReference type="PANTHER" id="PTHR30246:SF1">
    <property type="entry name" value="2-DEHYDRO-3-DEOXY-6-PHOSPHOGALACTONATE ALDOLASE-RELATED"/>
    <property type="match status" value="1"/>
</dbReference>
<comment type="caution">
    <text evidence="6">The sequence shown here is derived from an EMBL/GenBank/DDBJ whole genome shotgun (WGS) entry which is preliminary data.</text>
</comment>
<evidence type="ECO:0000313" key="7">
    <source>
        <dbReference type="Proteomes" id="UP000028007"/>
    </source>
</evidence>
<keyword evidence="7" id="KW-1185">Reference proteome</keyword>
<dbReference type="InterPro" id="IPR013785">
    <property type="entry name" value="Aldolase_TIM"/>
</dbReference>
<dbReference type="Proteomes" id="UP000028007">
    <property type="component" value="Unassembled WGS sequence"/>
</dbReference>
<proteinExistence type="inferred from homology"/>
<dbReference type="eggNOG" id="COG0800">
    <property type="taxonomic scope" value="Bacteria"/>
</dbReference>
<dbReference type="PANTHER" id="PTHR30246">
    <property type="entry name" value="2-KETO-3-DEOXY-6-PHOSPHOGLUCONATE ALDOLASE"/>
    <property type="match status" value="1"/>
</dbReference>
<comment type="pathway">
    <text evidence="1">Carbohydrate acid metabolism.</text>
</comment>
<gene>
    <name evidence="6" type="ORF">N180_14700</name>
</gene>
<evidence type="ECO:0000256" key="1">
    <source>
        <dbReference type="ARBA" id="ARBA00004761"/>
    </source>
</evidence>
<dbReference type="Gene3D" id="3.20.20.70">
    <property type="entry name" value="Aldolase class I"/>
    <property type="match status" value="1"/>
</dbReference>
<keyword evidence="5" id="KW-0119">Carbohydrate metabolism</keyword>
<dbReference type="CDD" id="cd00452">
    <property type="entry name" value="KDPG_aldolase"/>
    <property type="match status" value="1"/>
</dbReference>
<keyword evidence="4" id="KW-0456">Lyase</keyword>
<dbReference type="EMBL" id="JNFF01000045">
    <property type="protein sequence ID" value="KEQ30361.1"/>
    <property type="molecule type" value="Genomic_DNA"/>
</dbReference>
<dbReference type="SUPFAM" id="SSF51569">
    <property type="entry name" value="Aldolase"/>
    <property type="match status" value="1"/>
</dbReference>
<evidence type="ECO:0000256" key="4">
    <source>
        <dbReference type="ARBA" id="ARBA00023239"/>
    </source>
</evidence>
<dbReference type="Pfam" id="PF01081">
    <property type="entry name" value="Aldolase"/>
    <property type="match status" value="1"/>
</dbReference>
<evidence type="ECO:0000256" key="5">
    <source>
        <dbReference type="ARBA" id="ARBA00023277"/>
    </source>
</evidence>
<comment type="subunit">
    <text evidence="3">Homotrimer.</text>
</comment>
<reference evidence="6 7" key="1">
    <citation type="journal article" date="1992" name="Int. J. Syst. Bacteriol.">
        <title>Sphingobacterium antarcticus sp. nov. a Psychrotrophic Bacterium from the Soils of Schirmacher Oasis, Antarctica.</title>
        <authorList>
            <person name="Shivaji S."/>
            <person name="Ray M.K."/>
            <person name="Rao N.S."/>
            <person name="Saiserr L."/>
            <person name="Jagannadham M.V."/>
            <person name="Kumar G.S."/>
            <person name="Reddy G."/>
            <person name="Bhargava P.M."/>
        </authorList>
    </citation>
    <scope>NUCLEOTIDE SEQUENCE [LARGE SCALE GENOMIC DNA]</scope>
    <source>
        <strain evidence="6 7">4BY</strain>
    </source>
</reference>